<evidence type="ECO:0000313" key="1">
    <source>
        <dbReference type="EMBL" id="SNW62487.1"/>
    </source>
</evidence>
<dbReference type="SUPFAM" id="SSF82185">
    <property type="entry name" value="Histone H3 K4-specific methyltransferase SET7/9 N-terminal domain"/>
    <property type="match status" value="2"/>
</dbReference>
<evidence type="ECO:0000313" key="2">
    <source>
        <dbReference type="Proteomes" id="UP000236316"/>
    </source>
</evidence>
<protein>
    <submittedName>
        <fullName evidence="1">MORN-repeat protein</fullName>
    </submittedName>
</protein>
<sequence length="179" mass="21045">MDNLHIIENENNLVKERYTIDPITGLKEGKYESWYLNGNKNIKCWYKQGLLHDKYKSWYYDGQPITVCNYLNGELYGKDECWGPDGSKLSESFCVGSKLKCIMYIKGFKQSEYNYINGKMNGVCKHWHKNGKLQSLCNYNDDILNGIYQRWDINGVKVEESFYKNGTRIDIPNTNKKFE</sequence>
<keyword evidence="2" id="KW-1185">Reference proteome</keyword>
<proteinExistence type="predicted"/>
<gene>
    <name evidence="1" type="ORF">ORPV_583</name>
</gene>
<dbReference type="RefSeq" id="YP_009448789.1">
    <property type="nucleotide sequence ID" value="NC_036594.1"/>
</dbReference>
<dbReference type="Gene3D" id="2.20.110.10">
    <property type="entry name" value="Histone H3 K4-specific methyltransferase SET7/9 N-terminal domain"/>
    <property type="match status" value="2"/>
</dbReference>
<name>A0A2I2L4N4_9VIRU</name>
<accession>A0A2I2L4N4</accession>
<reference evidence="1" key="1">
    <citation type="submission" date="2017-08" db="EMBL/GenBank/DDBJ databases">
        <authorList>
            <consortium name="Urmite Genomes"/>
        </authorList>
    </citation>
    <scope>NUCLEOTIDE SEQUENCE [LARGE SCALE GENOMIC DNA]</scope>
    <source>
        <strain evidence="1">IHUMI-LCC2</strain>
    </source>
</reference>
<dbReference type="GeneID" id="35382387"/>
<dbReference type="KEGG" id="vg:35382387"/>
<dbReference type="EMBL" id="LT906555">
    <property type="protein sequence ID" value="SNW62487.1"/>
    <property type="molecule type" value="Genomic_DNA"/>
</dbReference>
<dbReference type="Proteomes" id="UP000236316">
    <property type="component" value="Segment"/>
</dbReference>
<dbReference type="InterPro" id="IPR011652">
    <property type="entry name" value="MORN_2"/>
</dbReference>
<organism evidence="1">
    <name type="scientific">Orpheovirus IHUMI-LCC2</name>
    <dbReference type="NCBI Taxonomy" id="2023057"/>
    <lineage>
        <taxon>Viruses</taxon>
        <taxon>Varidnaviria</taxon>
        <taxon>Bamfordvirae</taxon>
        <taxon>Nucleocytoviricota</taxon>
        <taxon>Megaviricetes</taxon>
        <taxon>Pimascovirales</taxon>
        <taxon>Ocovirineae</taxon>
        <taxon>Orpheoviridae</taxon>
        <taxon>Alphaorpheovirus</taxon>
        <taxon>Alphaorpheovirus massiliense</taxon>
    </lineage>
</organism>
<dbReference type="Pfam" id="PF07661">
    <property type="entry name" value="MORN_2"/>
    <property type="match status" value="1"/>
</dbReference>